<gene>
    <name evidence="1" type="ORF">SDC9_186361</name>
</gene>
<accession>A0A645HJR0</accession>
<protein>
    <submittedName>
        <fullName evidence="1">Uncharacterized protein</fullName>
    </submittedName>
</protein>
<reference evidence="1" key="1">
    <citation type="submission" date="2019-08" db="EMBL/GenBank/DDBJ databases">
        <authorList>
            <person name="Kucharzyk K."/>
            <person name="Murdoch R.W."/>
            <person name="Higgins S."/>
            <person name="Loffler F."/>
        </authorList>
    </citation>
    <scope>NUCLEOTIDE SEQUENCE</scope>
</reference>
<evidence type="ECO:0000313" key="1">
    <source>
        <dbReference type="EMBL" id="MPN38836.1"/>
    </source>
</evidence>
<proteinExistence type="predicted"/>
<sequence>MKEGQAVNALSALLDSDTWSNAACCGYVLLACKNLGYTKQESRNLLEAVNAAFENYTIQQAEKEYYRT</sequence>
<name>A0A645HJR0_9ZZZZ</name>
<organism evidence="1">
    <name type="scientific">bioreactor metagenome</name>
    <dbReference type="NCBI Taxonomy" id="1076179"/>
    <lineage>
        <taxon>unclassified sequences</taxon>
        <taxon>metagenomes</taxon>
        <taxon>ecological metagenomes</taxon>
    </lineage>
</organism>
<comment type="caution">
    <text evidence="1">The sequence shown here is derived from an EMBL/GenBank/DDBJ whole genome shotgun (WGS) entry which is preliminary data.</text>
</comment>
<dbReference type="AlphaFoldDB" id="A0A645HJR0"/>
<dbReference type="EMBL" id="VSSQ01094305">
    <property type="protein sequence ID" value="MPN38836.1"/>
    <property type="molecule type" value="Genomic_DNA"/>
</dbReference>
<dbReference type="PROSITE" id="PS51257">
    <property type="entry name" value="PROKAR_LIPOPROTEIN"/>
    <property type="match status" value="1"/>
</dbReference>